<dbReference type="RefSeq" id="WP_013934713.1">
    <property type="nucleotide sequence ID" value="NC_015709.1"/>
</dbReference>
<organism evidence="2 3">
    <name type="scientific">Zymomonas mobilis subsp. pomaceae (strain ATCC 29192 / DSM 22645 / JCM 10191 / CCUG 17912 / NBRC 13757 / NCIMB 11200 / NRRL B-4491 / Barker I)</name>
    <dbReference type="NCBI Taxonomy" id="579138"/>
    <lineage>
        <taxon>Bacteria</taxon>
        <taxon>Pseudomonadati</taxon>
        <taxon>Pseudomonadota</taxon>
        <taxon>Alphaproteobacteria</taxon>
        <taxon>Sphingomonadales</taxon>
        <taxon>Zymomonadaceae</taxon>
        <taxon>Zymomonas</taxon>
    </lineage>
</organism>
<dbReference type="KEGG" id="zmp:Zymop_1435"/>
<dbReference type="InterPro" id="IPR045629">
    <property type="entry name" value="DUF6232"/>
</dbReference>
<protein>
    <submittedName>
        <fullName evidence="2">Uncharacterized protein</fullName>
    </submittedName>
</protein>
<feature type="transmembrane region" description="Helical" evidence="1">
    <location>
        <begin position="48"/>
        <end position="81"/>
    </location>
</feature>
<evidence type="ECO:0000313" key="3">
    <source>
        <dbReference type="Proteomes" id="UP000000491"/>
    </source>
</evidence>
<dbReference type="PATRIC" id="fig|579138.3.peg.1522"/>
<accession>F8EVI8</accession>
<reference evidence="2 3" key="1">
    <citation type="journal article" date="2011" name="J. Bacteriol.">
        <title>Genome sequence of the ethanol-producing Zymomonas mobilis subsp. pomaceae lectotype strain ATCC 29192.</title>
        <authorList>
            <person name="Kouvelis V.N."/>
            <person name="Davenport K.W."/>
            <person name="Brettin T.S."/>
            <person name="Bruce D."/>
            <person name="Detter C."/>
            <person name="Han C.S."/>
            <person name="Nolan M."/>
            <person name="Tapia R."/>
            <person name="Damoulaki A."/>
            <person name="Kyrpides N.C."/>
            <person name="Typas M.A."/>
            <person name="Pappas K.M."/>
        </authorList>
    </citation>
    <scope>NUCLEOTIDE SEQUENCE [LARGE SCALE GENOMIC DNA]</scope>
    <source>
        <strain evidence="3">ATCC 29192 / DSM 22645 / JCM 10191 / CCUG 17912 / NBRC 13757 / NCIMB 11200 / NRRL B-4491 / Barker I</strain>
    </source>
</reference>
<dbReference type="AlphaFoldDB" id="F8EVI8"/>
<keyword evidence="1" id="KW-0812">Transmembrane</keyword>
<evidence type="ECO:0000256" key="1">
    <source>
        <dbReference type="SAM" id="Phobius"/>
    </source>
</evidence>
<keyword evidence="1" id="KW-0472">Membrane</keyword>
<dbReference type="HOGENOM" id="CLU_2014406_0_0_5"/>
<evidence type="ECO:0000313" key="2">
    <source>
        <dbReference type="EMBL" id="AEI38325.1"/>
    </source>
</evidence>
<keyword evidence="1" id="KW-1133">Transmembrane helix</keyword>
<dbReference type="Pfam" id="PF19744">
    <property type="entry name" value="DUF6232"/>
    <property type="match status" value="1"/>
</dbReference>
<dbReference type="EMBL" id="CP002865">
    <property type="protein sequence ID" value="AEI38325.1"/>
    <property type="molecule type" value="Genomic_DNA"/>
</dbReference>
<sequence>MHFITKDLDFIRDEIEIDESTIKINSTPYLLKNISHVSIEKTKNELTLYLSIIFVIIAVIFSIFAYYTTAIVFVILGGTAFCMDHHPRYTLVFKMSGKDENILISKNKTYVYDIKKSVEQALS</sequence>
<name>F8EVI8_ZYMMT</name>
<dbReference type="Proteomes" id="UP000000491">
    <property type="component" value="Chromosome"/>
</dbReference>
<gene>
    <name evidence="2" type="ordered locus">Zymop_1435</name>
</gene>
<proteinExistence type="predicted"/>